<dbReference type="Proteomes" id="UP000189701">
    <property type="component" value="Unplaced"/>
</dbReference>
<gene>
    <name evidence="3" type="primary">LOC104226991</name>
</gene>
<dbReference type="AlphaFoldDB" id="A0A1U7WRV6"/>
<reference evidence="3" key="2">
    <citation type="submission" date="2025-08" db="UniProtKB">
        <authorList>
            <consortium name="RefSeq"/>
        </authorList>
    </citation>
    <scope>IDENTIFICATION</scope>
    <source>
        <tissue evidence="3">Leaf</tissue>
    </source>
</reference>
<evidence type="ECO:0000259" key="1">
    <source>
        <dbReference type="Pfam" id="PF20167"/>
    </source>
</evidence>
<sequence length="221" mass="25261">MGLFLGHMEDANEHLVKEFYTNVAHIKKGTTLTKVQNLKVKFDGKTINDYLGFPEEDELLYLEKMALGEVDRPWLVEYLAITGTTPAWLTVGVKILRRTLNFEAKGWETFVYSRLDPTTHDNSLPIHRAILVASIMAGYPINIENVMSRVITRVVNEGDRSYAFPNFLTMYLEDLDVEKRKFDMKVKAKAPFSWYNLQGDDPKGSTSRVKPLLQLASLKSQ</sequence>
<reference evidence="2" key="1">
    <citation type="journal article" date="2013" name="Genome Biol.">
        <title>Reference genomes and transcriptomes of Nicotiana sylvestris and Nicotiana tomentosiformis.</title>
        <authorList>
            <person name="Sierro N."/>
            <person name="Battey J.N."/>
            <person name="Ouadi S."/>
            <person name="Bovet L."/>
            <person name="Goepfert S."/>
            <person name="Bakaher N."/>
            <person name="Peitsch M.C."/>
            <person name="Ivanov N.V."/>
        </authorList>
    </citation>
    <scope>NUCLEOTIDE SEQUENCE [LARGE SCALE GENOMIC DNA]</scope>
</reference>
<protein>
    <submittedName>
        <fullName evidence="3">Uncharacterized protein LOC104226991</fullName>
    </submittedName>
</protein>
<evidence type="ECO:0000313" key="2">
    <source>
        <dbReference type="Proteomes" id="UP000189701"/>
    </source>
</evidence>
<accession>A0A1U7WRV6</accession>
<proteinExistence type="predicted"/>
<dbReference type="Pfam" id="PF20167">
    <property type="entry name" value="Transposase_32"/>
    <property type="match status" value="1"/>
</dbReference>
<evidence type="ECO:0000313" key="3">
    <source>
        <dbReference type="RefSeq" id="XP_009777419.1"/>
    </source>
</evidence>
<dbReference type="InterPro" id="IPR046796">
    <property type="entry name" value="Transposase_32_dom"/>
</dbReference>
<keyword evidence="2" id="KW-1185">Reference proteome</keyword>
<organism evidence="2 3">
    <name type="scientific">Nicotiana sylvestris</name>
    <name type="common">Wood tobacco</name>
    <name type="synonym">South American tobacco</name>
    <dbReference type="NCBI Taxonomy" id="4096"/>
    <lineage>
        <taxon>Eukaryota</taxon>
        <taxon>Viridiplantae</taxon>
        <taxon>Streptophyta</taxon>
        <taxon>Embryophyta</taxon>
        <taxon>Tracheophyta</taxon>
        <taxon>Spermatophyta</taxon>
        <taxon>Magnoliopsida</taxon>
        <taxon>eudicotyledons</taxon>
        <taxon>Gunneridae</taxon>
        <taxon>Pentapetalae</taxon>
        <taxon>asterids</taxon>
        <taxon>lamiids</taxon>
        <taxon>Solanales</taxon>
        <taxon>Solanaceae</taxon>
        <taxon>Nicotianoideae</taxon>
        <taxon>Nicotianeae</taxon>
        <taxon>Nicotiana</taxon>
    </lineage>
</organism>
<feature type="domain" description="Putative plant transposon protein" evidence="1">
    <location>
        <begin position="5"/>
        <end position="177"/>
    </location>
</feature>
<dbReference type="OrthoDB" id="1714944at2759"/>
<name>A0A1U7WRV6_NICSY</name>
<dbReference type="RefSeq" id="XP_009777419.1">
    <property type="nucleotide sequence ID" value="XM_009779117.1"/>
</dbReference>